<keyword evidence="3" id="KW-0067">ATP-binding</keyword>
<feature type="coiled-coil region" evidence="6">
    <location>
        <begin position="750"/>
        <end position="802"/>
    </location>
</feature>
<feature type="compositionally biased region" description="Polar residues" evidence="7">
    <location>
        <begin position="994"/>
        <end position="1022"/>
    </location>
</feature>
<keyword evidence="1" id="KW-0493">Microtubule</keyword>
<proteinExistence type="predicted"/>
<evidence type="ECO:0000256" key="3">
    <source>
        <dbReference type="ARBA" id="ARBA00022840"/>
    </source>
</evidence>
<protein>
    <submittedName>
        <fullName evidence="8">Uncharacterized protein</fullName>
    </submittedName>
</protein>
<keyword evidence="9" id="KW-1185">Reference proteome</keyword>
<evidence type="ECO:0000256" key="7">
    <source>
        <dbReference type="SAM" id="MobiDB-lite"/>
    </source>
</evidence>
<evidence type="ECO:0000313" key="9">
    <source>
        <dbReference type="Proteomes" id="UP001610432"/>
    </source>
</evidence>
<sequence length="1058" mass="118360">MEATPGAFLCLRREVERLVTAPYAPSLQTLYTLTRRVSPTLIDFWVSQKPCQVGALAEVLVDALSRSRLACPLLASFARAPEFRNSLLQQHPYLLDQFLQQSDREKEDECLPVCISLLSSPFPCGLVLPASLAPFVMKVIGKIQESPSAENLRNLYLISGCFQATGMTLELPQEVMSCLQTELTKTLRNLEDHMGNILCLATFARLASSRSAPNEAQSEVEAQPWWQNINNFFGPKRGSKTLDLVVLRVILACSSSCGGLTAEQSAESIRLAIEICNCVDTAQRHCWIEGNSLKIAKLTEKITRDGINGSVKMLAVSFLLSLLPPAALSPDLARITLEWLVSENAESVSEVFSSHAIPRLVEANLACSQQFTFDKLLDYVCSSLRSHSSGSVPVAKLQLAKLLLDCLRSLDLQSLPATLVNPTSEQYQDIVHSIIDSFPREPNPLRCGEAAECHHAASKIGNDLLFDLLIFWIQMMLRKNMEQKAAHLFETTLFLQLIAKSKHLLPPTKCAFSDTRPADLRDCFPSLELREPTNTSRSDWRTGMREIMAANSRFSNGNIMRGVEDVCYELEQRCSNIEAPLRVAEEERKKSSLESERLKEQNGHLEDRLQIALNTISGLQEETSRLEDHAKSATSRAEKFSMALAESRSELDDLRRTSQEALTSERETFRTRELDMIACLTQRDDRLEELQERLKSQTAENARLELALASVSGEKDSSLESVATLKDEVSVLRTKLEKNGFLLGQKDETIECLRTERQDADKQIKDLQKKLSEETSKCESLRTALQDTTEKLRAEVEELRSKSELECLKMSEEVMEQKSKIVSLRRVVHDTASNAAKELQTKRNHIQQLEEKVQHLREERAAKALEFSEAQQHITRLMGVMGFKPASSGRQMSSNYRIQPSSETSQLATMQTRIDTGGGVPQTREEGPPSTAVGPSTTRPGPRGPKRTRNKAFPSAHPSSPRSQACSKKSKESARRGDSKPRNGRRPLEETDSNSHSNPQSCEQSLHSYSDSFRDSQCNNPQDQNHLEDLELELDLEFSKDFLFTSTALTELDGHGHV</sequence>
<evidence type="ECO:0000256" key="2">
    <source>
        <dbReference type="ARBA" id="ARBA00022741"/>
    </source>
</evidence>
<feature type="compositionally biased region" description="Basic and acidic residues" evidence="7">
    <location>
        <begin position="969"/>
        <end position="989"/>
    </location>
</feature>
<comment type="caution">
    <text evidence="8">The sequence shown here is derived from an EMBL/GenBank/DDBJ whole genome shotgun (WGS) entry which is preliminary data.</text>
</comment>
<gene>
    <name evidence="8" type="ORF">BJX67DRAFT_380218</name>
</gene>
<dbReference type="Proteomes" id="UP001610432">
    <property type="component" value="Unassembled WGS sequence"/>
</dbReference>
<dbReference type="EMBL" id="JBFXLQ010000014">
    <property type="protein sequence ID" value="KAL2868434.1"/>
    <property type="molecule type" value="Genomic_DNA"/>
</dbReference>
<evidence type="ECO:0000256" key="6">
    <source>
        <dbReference type="SAM" id="Coils"/>
    </source>
</evidence>
<organism evidence="8 9">
    <name type="scientific">Aspergillus lucknowensis</name>
    <dbReference type="NCBI Taxonomy" id="176173"/>
    <lineage>
        <taxon>Eukaryota</taxon>
        <taxon>Fungi</taxon>
        <taxon>Dikarya</taxon>
        <taxon>Ascomycota</taxon>
        <taxon>Pezizomycotina</taxon>
        <taxon>Eurotiomycetes</taxon>
        <taxon>Eurotiomycetidae</taxon>
        <taxon>Eurotiales</taxon>
        <taxon>Aspergillaceae</taxon>
        <taxon>Aspergillus</taxon>
        <taxon>Aspergillus subgen. Nidulantes</taxon>
    </lineage>
</organism>
<keyword evidence="2" id="KW-0547">Nucleotide-binding</keyword>
<dbReference type="RefSeq" id="XP_070887413.1">
    <property type="nucleotide sequence ID" value="XM_071032747.1"/>
</dbReference>
<feature type="coiled-coil region" evidence="6">
    <location>
        <begin position="581"/>
        <end position="707"/>
    </location>
</feature>
<feature type="coiled-coil region" evidence="6">
    <location>
        <begin position="832"/>
        <end position="866"/>
    </location>
</feature>
<dbReference type="InterPro" id="IPR044986">
    <property type="entry name" value="KIF15/KIN-12"/>
</dbReference>
<evidence type="ECO:0000256" key="4">
    <source>
        <dbReference type="ARBA" id="ARBA00023054"/>
    </source>
</evidence>
<feature type="compositionally biased region" description="Polar residues" evidence="7">
    <location>
        <begin position="888"/>
        <end position="914"/>
    </location>
</feature>
<dbReference type="PANTHER" id="PTHR37739:SF8">
    <property type="entry name" value="KINESIN-LIKE PROTEIN KIN-12D"/>
    <property type="match status" value="1"/>
</dbReference>
<accession>A0ABR4LVA7</accession>
<name>A0ABR4LVA7_9EURO</name>
<dbReference type="PANTHER" id="PTHR37739">
    <property type="entry name" value="KINESIN-LIKE PROTEIN KIN-12D"/>
    <property type="match status" value="1"/>
</dbReference>
<feature type="compositionally biased region" description="Polar residues" evidence="7">
    <location>
        <begin position="957"/>
        <end position="967"/>
    </location>
</feature>
<reference evidence="8 9" key="1">
    <citation type="submission" date="2024-07" db="EMBL/GenBank/DDBJ databases">
        <title>Section-level genome sequencing and comparative genomics of Aspergillus sections Usti and Cavernicolus.</title>
        <authorList>
            <consortium name="Lawrence Berkeley National Laboratory"/>
            <person name="Nybo J.L."/>
            <person name="Vesth T.C."/>
            <person name="Theobald S."/>
            <person name="Frisvad J.C."/>
            <person name="Larsen T.O."/>
            <person name="Kjaerboelling I."/>
            <person name="Rothschild-Mancinelli K."/>
            <person name="Lyhne E.K."/>
            <person name="Kogle M.E."/>
            <person name="Barry K."/>
            <person name="Clum A."/>
            <person name="Na H."/>
            <person name="Ledsgaard L."/>
            <person name="Lin J."/>
            <person name="Lipzen A."/>
            <person name="Kuo A."/>
            <person name="Riley R."/>
            <person name="Mondo S."/>
            <person name="Labutti K."/>
            <person name="Haridas S."/>
            <person name="Pangalinan J."/>
            <person name="Salamov A.A."/>
            <person name="Simmons B.A."/>
            <person name="Magnuson J.K."/>
            <person name="Chen J."/>
            <person name="Drula E."/>
            <person name="Henrissat B."/>
            <person name="Wiebenga A."/>
            <person name="Lubbers R.J."/>
            <person name="Gomes A.C."/>
            <person name="Macurrencykelacurrency M.R."/>
            <person name="Stajich J."/>
            <person name="Grigoriev I.V."/>
            <person name="Mortensen U.H."/>
            <person name="De Vries R.P."/>
            <person name="Baker S.E."/>
            <person name="Andersen M.R."/>
        </authorList>
    </citation>
    <scope>NUCLEOTIDE SEQUENCE [LARGE SCALE GENOMIC DNA]</scope>
    <source>
        <strain evidence="8 9">CBS 449.75</strain>
    </source>
</reference>
<evidence type="ECO:0000313" key="8">
    <source>
        <dbReference type="EMBL" id="KAL2868434.1"/>
    </source>
</evidence>
<keyword evidence="5" id="KW-0505">Motor protein</keyword>
<keyword evidence="4 6" id="KW-0175">Coiled coil</keyword>
<evidence type="ECO:0000256" key="1">
    <source>
        <dbReference type="ARBA" id="ARBA00022701"/>
    </source>
</evidence>
<feature type="region of interest" description="Disordered" evidence="7">
    <location>
        <begin position="885"/>
        <end position="1022"/>
    </location>
</feature>
<dbReference type="GeneID" id="98147819"/>
<evidence type="ECO:0000256" key="5">
    <source>
        <dbReference type="ARBA" id="ARBA00023175"/>
    </source>
</evidence>